<dbReference type="EMBL" id="JAQPZS010000023">
    <property type="protein sequence ID" value="MEJ6498066.1"/>
    <property type="molecule type" value="Genomic_DNA"/>
</dbReference>
<dbReference type="InterPro" id="IPR006103">
    <property type="entry name" value="Glyco_hydro_2_cat"/>
</dbReference>
<reference evidence="9 10" key="1">
    <citation type="submission" date="2023-01" db="EMBL/GenBank/DDBJ databases">
        <title>Trichodesmium-associated heterotrophic epibiont bacteria.</title>
        <authorList>
            <person name="Cleveland C.S."/>
            <person name="Webb E.A."/>
        </authorList>
    </citation>
    <scope>NUCLEOTIDE SEQUENCE [LARGE SCALE GENOMIC DNA]</scope>
    <source>
        <strain evidence="9 10">USCH2</strain>
    </source>
</reference>
<feature type="domain" description="Beta galactosidase small chain/" evidence="8">
    <location>
        <begin position="753"/>
        <end position="1027"/>
    </location>
</feature>
<keyword evidence="5" id="KW-0326">Glycosidase</keyword>
<evidence type="ECO:0000256" key="5">
    <source>
        <dbReference type="ARBA" id="ARBA00023295"/>
    </source>
</evidence>
<feature type="signal peptide" evidence="7">
    <location>
        <begin position="1"/>
        <end position="27"/>
    </location>
</feature>
<keyword evidence="7" id="KW-0732">Signal</keyword>
<dbReference type="SUPFAM" id="SSF51445">
    <property type="entry name" value="(Trans)glycosidases"/>
    <property type="match status" value="1"/>
</dbReference>
<dbReference type="Pfam" id="PF00703">
    <property type="entry name" value="Glyco_hydro_2"/>
    <property type="match status" value="1"/>
</dbReference>
<name>A0ABU8SYF3_9GAMM</name>
<dbReference type="Proteomes" id="UP001377972">
    <property type="component" value="Unassembled WGS sequence"/>
</dbReference>
<dbReference type="InterPro" id="IPR011013">
    <property type="entry name" value="Gal_mutarotase_sf_dom"/>
</dbReference>
<dbReference type="InterPro" id="IPR032312">
    <property type="entry name" value="LacZ_4"/>
</dbReference>
<dbReference type="Pfam" id="PF02837">
    <property type="entry name" value="Glyco_hydro_2_N"/>
    <property type="match status" value="1"/>
</dbReference>
<dbReference type="Gene3D" id="2.70.98.10">
    <property type="match status" value="1"/>
</dbReference>
<dbReference type="InterPro" id="IPR006102">
    <property type="entry name" value="Ig-like_GH2"/>
</dbReference>
<evidence type="ECO:0000259" key="8">
    <source>
        <dbReference type="SMART" id="SM01038"/>
    </source>
</evidence>
<dbReference type="SUPFAM" id="SSF74650">
    <property type="entry name" value="Galactose mutarotase-like"/>
    <property type="match status" value="1"/>
</dbReference>
<dbReference type="Pfam" id="PF02836">
    <property type="entry name" value="Glyco_hydro_2_C"/>
    <property type="match status" value="1"/>
</dbReference>
<dbReference type="Pfam" id="PF16353">
    <property type="entry name" value="LacZ_4"/>
    <property type="match status" value="1"/>
</dbReference>
<dbReference type="SUPFAM" id="SSF49303">
    <property type="entry name" value="beta-Galactosidase/glucuronidase domain"/>
    <property type="match status" value="2"/>
</dbReference>
<evidence type="ECO:0000256" key="2">
    <source>
        <dbReference type="ARBA" id="ARBA00007401"/>
    </source>
</evidence>
<gene>
    <name evidence="9" type="ORF">PQI24_18690</name>
</gene>
<keyword evidence="10" id="KW-1185">Reference proteome</keyword>
<dbReference type="InterPro" id="IPR013783">
    <property type="entry name" value="Ig-like_fold"/>
</dbReference>
<dbReference type="SUPFAM" id="SSF49785">
    <property type="entry name" value="Galactose-binding domain-like"/>
    <property type="match status" value="1"/>
</dbReference>
<dbReference type="GO" id="GO:0016787">
    <property type="term" value="F:hydrolase activity"/>
    <property type="evidence" value="ECO:0007669"/>
    <property type="project" value="UniProtKB-KW"/>
</dbReference>
<dbReference type="InterPro" id="IPR006101">
    <property type="entry name" value="Glyco_hydro_2"/>
</dbReference>
<evidence type="ECO:0000256" key="1">
    <source>
        <dbReference type="ARBA" id="ARBA00001412"/>
    </source>
</evidence>
<dbReference type="InterPro" id="IPR008979">
    <property type="entry name" value="Galactose-bd-like_sf"/>
</dbReference>
<accession>A0ABU8SYF3</accession>
<proteinExistence type="inferred from homology"/>
<dbReference type="InterPro" id="IPR006104">
    <property type="entry name" value="Glyco_hydro_2_N"/>
</dbReference>
<dbReference type="InterPro" id="IPR004199">
    <property type="entry name" value="B-gal_small/dom_5"/>
</dbReference>
<evidence type="ECO:0000256" key="7">
    <source>
        <dbReference type="SAM" id="SignalP"/>
    </source>
</evidence>
<dbReference type="PANTHER" id="PTHR46323">
    <property type="entry name" value="BETA-GALACTOSIDASE"/>
    <property type="match status" value="1"/>
</dbReference>
<dbReference type="Pfam" id="PF02929">
    <property type="entry name" value="Bgal_small_N"/>
    <property type="match status" value="1"/>
</dbReference>
<dbReference type="RefSeq" id="WP_339982067.1">
    <property type="nucleotide sequence ID" value="NZ_JAQPZS010000023.1"/>
</dbReference>
<comment type="similarity">
    <text evidence="2">Belongs to the glycosyl hydrolase 2 family.</text>
</comment>
<dbReference type="InterPro" id="IPR050347">
    <property type="entry name" value="Bact_Beta-galactosidase"/>
</dbReference>
<comment type="catalytic activity">
    <reaction evidence="1">
        <text>Hydrolysis of terminal non-reducing beta-D-galactose residues in beta-D-galactosides.</text>
        <dbReference type="EC" id="3.2.1.23"/>
    </reaction>
</comment>
<dbReference type="PANTHER" id="PTHR46323:SF2">
    <property type="entry name" value="BETA-GALACTOSIDASE"/>
    <property type="match status" value="1"/>
</dbReference>
<dbReference type="InterPro" id="IPR014718">
    <property type="entry name" value="GH-type_carb-bd"/>
</dbReference>
<feature type="chain" id="PRO_5046749408" description="beta-galactosidase" evidence="7">
    <location>
        <begin position="28"/>
        <end position="1032"/>
    </location>
</feature>
<dbReference type="Gene3D" id="3.20.20.80">
    <property type="entry name" value="Glycosidases"/>
    <property type="match status" value="1"/>
</dbReference>
<evidence type="ECO:0000313" key="9">
    <source>
        <dbReference type="EMBL" id="MEJ6498066.1"/>
    </source>
</evidence>
<protein>
    <recommendedName>
        <fullName evidence="3">beta-galactosidase</fullName>
        <ecNumber evidence="3">3.2.1.23</ecNumber>
    </recommendedName>
    <alternativeName>
        <fullName evidence="6">Lactase</fullName>
    </alternativeName>
</protein>
<dbReference type="Gene3D" id="2.60.120.260">
    <property type="entry name" value="Galactose-binding domain-like"/>
    <property type="match status" value="1"/>
</dbReference>
<dbReference type="Gene3D" id="2.60.40.10">
    <property type="entry name" value="Immunoglobulins"/>
    <property type="match status" value="2"/>
</dbReference>
<evidence type="ECO:0000313" key="10">
    <source>
        <dbReference type="Proteomes" id="UP001377972"/>
    </source>
</evidence>
<sequence>MINLINNRASLIKRMLIVCLWSNCAFAALSNDWENPKVVGINKLPARASFFPYTVVNLQAPDQAQNYLNLNGIWRFHLSKNPASRLKDFESPTFNDSDWSTIKVPGNWELQGYDRAIYVNHPYAFAKNPPFIQQHDNPIGHYRRTFNLDELWTDKRVILHFGAVKSAFYLWVNGHKIGYSQGSKTAAEFDISDYVKSGSNTLAVQVFRWSDGSYLEAQDFWRISGIQRDVYLYYTPKDYIEDVFVNAGLVNNYKDGNLNLAVDLSPSNKEQTLQIQLKNPNHEIIFETQQTLAKKELSQTVQFNKQFKNIKAWSAESPTLYELSISLFDNKKLLSQYVKKKIGFRTSEIKNGQLLINGQAILIKGVNRHEHDPITGHAVSRESMELDIKLFKQFNINAVRLAHYPNDPYWYELCDKYGIYVVDEANIESHGMYYNLAKGHTLGNNPDWKKAHLARISAMVERSKNHPSVIIWSLGNEAGNGYNFYHGYDWVRSRDPSRPIQYERAVFEWNTDLYVPQYPTPQYLKEYAESNPERSMIMSEYAHAMGNSVGNFADFWHQIRKYDKLQGGFIWDWVDQGIQTTTSEGKTIYAYGGDFGVPGTPSDGNFLLNGIVLPDRTPEPALYEIKKVHQSVLFSFNDKELTVFNENFFKNLNHYRLNWQLMSNGKVFKEGRINKLEIPPQQSANFTLNYSIPKEINDEVFLNVSVVTRLDEPLIGKSFEIAKEQFLVQTARAKEQQTDLRKLNVYRTVTDSEIIGNNFVVRFNHARAELTGYRFNEVELIKTPARANFWRAPTDNDFGGNWQDKLRVWKYASDRQQRTKFTLVEAENQVVVTTEFDVPDVSGKLNIIYIITADGKVKVDYKFSSSMQDMPMIPRVGMNLELFAELNNITYFGRGPQENYRDRHTAAHVGLYHSKVSQQYHPYIRPQESGYKTQVRWLHLTNQQGVGLKITGAPHFGMSALHYRISDLDPGMRRSQTHSGELQPRPLVSLNIDYGQMGVGGVNSWHTTALPEYTLTASEYEYSFTLQGVNIN</sequence>
<dbReference type="EC" id="3.2.1.23" evidence="3"/>
<evidence type="ECO:0000256" key="4">
    <source>
        <dbReference type="ARBA" id="ARBA00022801"/>
    </source>
</evidence>
<dbReference type="PRINTS" id="PR00132">
    <property type="entry name" value="GLHYDRLASE2"/>
</dbReference>
<comment type="caution">
    <text evidence="9">The sequence shown here is derived from an EMBL/GenBank/DDBJ whole genome shotgun (WGS) entry which is preliminary data.</text>
</comment>
<evidence type="ECO:0000256" key="3">
    <source>
        <dbReference type="ARBA" id="ARBA00012756"/>
    </source>
</evidence>
<dbReference type="InterPro" id="IPR036156">
    <property type="entry name" value="Beta-gal/glucu_dom_sf"/>
</dbReference>
<organism evidence="9 10">
    <name type="scientific">Pseudoalteromonas lipolytica</name>
    <dbReference type="NCBI Taxonomy" id="570156"/>
    <lineage>
        <taxon>Bacteria</taxon>
        <taxon>Pseudomonadati</taxon>
        <taxon>Pseudomonadota</taxon>
        <taxon>Gammaproteobacteria</taxon>
        <taxon>Alteromonadales</taxon>
        <taxon>Pseudoalteromonadaceae</taxon>
        <taxon>Pseudoalteromonas</taxon>
    </lineage>
</organism>
<dbReference type="InterPro" id="IPR017853">
    <property type="entry name" value="GH"/>
</dbReference>
<keyword evidence="4 9" id="KW-0378">Hydrolase</keyword>
<dbReference type="SMART" id="SM01038">
    <property type="entry name" value="Bgal_small_N"/>
    <property type="match status" value="1"/>
</dbReference>
<evidence type="ECO:0000256" key="6">
    <source>
        <dbReference type="ARBA" id="ARBA00032230"/>
    </source>
</evidence>